<evidence type="ECO:0000313" key="19">
    <source>
        <dbReference type="Proteomes" id="UP000178129"/>
    </source>
</evidence>
<comment type="pathway">
    <text evidence="2 15">Cofactor biosynthesis; NAD(+) biosynthesis; NAD(+) from nicotinamide D-ribonucleotide: step 1/1.</text>
</comment>
<dbReference type="InterPro" id="IPR051182">
    <property type="entry name" value="Euk_NMN_adenylyltrnsfrase"/>
</dbReference>
<evidence type="ECO:0000313" key="18">
    <source>
        <dbReference type="EMBL" id="CZS93072.1"/>
    </source>
</evidence>
<comment type="caution">
    <text evidence="18">The sequence shown here is derived from an EMBL/GenBank/DDBJ whole genome shotgun (WGS) entry which is preliminary data.</text>
</comment>
<comment type="pathway">
    <text evidence="3">Cofactor biosynthesis; NAD(+) biosynthesis; deamido-NAD(+) from nicotinate D-ribonucleotide: step 1/1.</text>
</comment>
<dbReference type="PANTHER" id="PTHR12039:SF0">
    <property type="entry name" value="NICOTINAMIDE-NUCLEOTIDE ADENYLYLTRANSFERASE"/>
    <property type="match status" value="1"/>
</dbReference>
<evidence type="ECO:0000256" key="7">
    <source>
        <dbReference type="ARBA" id="ARBA00022679"/>
    </source>
</evidence>
<dbReference type="AlphaFoldDB" id="A0A1E1K4Z8"/>
<comment type="similarity">
    <text evidence="4 15">Belongs to the eukaryotic NMN adenylyltransferase family.</text>
</comment>
<evidence type="ECO:0000256" key="1">
    <source>
        <dbReference type="ARBA" id="ARBA00004123"/>
    </source>
</evidence>
<gene>
    <name evidence="18" type="ORF">RCO7_11176</name>
</gene>
<feature type="domain" description="Cytidyltransferase-like" evidence="17">
    <location>
        <begin position="143"/>
        <end position="329"/>
    </location>
</feature>
<reference evidence="19" key="1">
    <citation type="submission" date="2016-03" db="EMBL/GenBank/DDBJ databases">
        <authorList>
            <person name="Ploux O."/>
        </authorList>
    </citation>
    <scope>NUCLEOTIDE SEQUENCE [LARGE SCALE GENOMIC DNA]</scope>
    <source>
        <strain evidence="19">UK7</strain>
    </source>
</reference>
<dbReference type="GO" id="GO:0004515">
    <property type="term" value="F:nicotinate-nucleotide adenylyltransferase activity"/>
    <property type="evidence" value="ECO:0007669"/>
    <property type="project" value="UniProtKB-EC"/>
</dbReference>
<evidence type="ECO:0000256" key="3">
    <source>
        <dbReference type="ARBA" id="ARBA00005019"/>
    </source>
</evidence>
<keyword evidence="9 15" id="KW-0547">Nucleotide-binding</keyword>
<evidence type="ECO:0000256" key="13">
    <source>
        <dbReference type="ARBA" id="ARBA00048721"/>
    </source>
</evidence>
<evidence type="ECO:0000256" key="5">
    <source>
        <dbReference type="ARBA" id="ARBA00022553"/>
    </source>
</evidence>
<keyword evidence="6 15" id="KW-0662">Pyridine nucleotide biosynthesis</keyword>
<dbReference type="SUPFAM" id="SSF52374">
    <property type="entry name" value="Nucleotidylyl transferase"/>
    <property type="match status" value="1"/>
</dbReference>
<keyword evidence="10 15" id="KW-0067">ATP-binding</keyword>
<comment type="catalytic activity">
    <reaction evidence="14 15">
        <text>beta-nicotinamide D-ribonucleotide + ATP + H(+) = diphosphate + NAD(+)</text>
        <dbReference type="Rhea" id="RHEA:21360"/>
        <dbReference type="ChEBI" id="CHEBI:14649"/>
        <dbReference type="ChEBI" id="CHEBI:15378"/>
        <dbReference type="ChEBI" id="CHEBI:30616"/>
        <dbReference type="ChEBI" id="CHEBI:33019"/>
        <dbReference type="ChEBI" id="CHEBI:57540"/>
        <dbReference type="EC" id="2.7.7.1"/>
    </reaction>
</comment>
<evidence type="ECO:0000256" key="12">
    <source>
        <dbReference type="ARBA" id="ARBA00023242"/>
    </source>
</evidence>
<keyword evidence="12" id="KW-0539">Nucleus</keyword>
<dbReference type="FunFam" id="3.40.50.620:FF:000074">
    <property type="entry name" value="Nicotinamide-nucleotide adenylyltransferase"/>
    <property type="match status" value="1"/>
</dbReference>
<dbReference type="UniPathway" id="UPA00253">
    <property type="reaction ID" value="UER00332"/>
</dbReference>
<evidence type="ECO:0000259" key="17">
    <source>
        <dbReference type="Pfam" id="PF01467"/>
    </source>
</evidence>
<keyword evidence="19" id="KW-1185">Reference proteome</keyword>
<comment type="subcellular location">
    <subcellularLocation>
        <location evidence="1">Nucleus</location>
    </subcellularLocation>
</comment>
<accession>A0A1E1K4Z8</accession>
<dbReference type="Pfam" id="PF01467">
    <property type="entry name" value="CTP_transf_like"/>
    <property type="match status" value="1"/>
</dbReference>
<comment type="catalytic activity">
    <reaction evidence="13 15">
        <text>nicotinate beta-D-ribonucleotide + ATP + H(+) = deamido-NAD(+) + diphosphate</text>
        <dbReference type="Rhea" id="RHEA:22860"/>
        <dbReference type="ChEBI" id="CHEBI:15378"/>
        <dbReference type="ChEBI" id="CHEBI:30616"/>
        <dbReference type="ChEBI" id="CHEBI:33019"/>
        <dbReference type="ChEBI" id="CHEBI:57502"/>
        <dbReference type="ChEBI" id="CHEBI:58437"/>
        <dbReference type="EC" id="2.7.7.18"/>
    </reaction>
</comment>
<dbReference type="STRING" id="914237.A0A1E1K4Z8"/>
<protein>
    <recommendedName>
        <fullName evidence="15">Nicotinamide-nucleotide adenylyltransferase</fullName>
        <ecNumber evidence="15">2.7.7.1</ecNumber>
        <ecNumber evidence="15">2.7.7.18</ecNumber>
    </recommendedName>
</protein>
<dbReference type="PANTHER" id="PTHR12039">
    <property type="entry name" value="NICOTINAMIDE MONONUCLEOTIDE ADENYLYLTRANSFERASE"/>
    <property type="match status" value="1"/>
</dbReference>
<keyword evidence="8 15" id="KW-0548">Nucleotidyltransferase</keyword>
<dbReference type="GO" id="GO:0005524">
    <property type="term" value="F:ATP binding"/>
    <property type="evidence" value="ECO:0007669"/>
    <property type="project" value="UniProtKB-KW"/>
</dbReference>
<evidence type="ECO:0000256" key="2">
    <source>
        <dbReference type="ARBA" id="ARBA00004658"/>
    </source>
</evidence>
<dbReference type="EC" id="2.7.7.18" evidence="15"/>
<dbReference type="Proteomes" id="UP000178129">
    <property type="component" value="Unassembled WGS sequence"/>
</dbReference>
<name>A0A1E1K4Z8_9HELO</name>
<dbReference type="InterPro" id="IPR005248">
    <property type="entry name" value="NadD/NMNAT"/>
</dbReference>
<sequence length="379" mass="43127">MDMDNGWYWYWYWYYGGRDDLTPAPTPAPAPAPAQAQRRQITHEQSQDFHEASNCVLHFIASRDQGVFAFYWLPYLTQQPRSRGRFALRITQSYIAYRKPSHDMASNPQVQPASAQSLQNYTFPRDRLRLTQTDATREPLVLIACGSFSPITYLHLRMFEMGADFAKFNAKFEVMGGYFSPVSDAYKKAGLASAHHRLRMCELGAEQSSWLMVDPWEAVQTEYVPTAQVLDHFEYEINEVLGGAEKPDGTKVKCRILLLAGADLISTMSTPGVWSDKDLDHILGRYGAFVVERTGTDIDEALQNLQPWKENLHVISQLIQNDISSTKIRLFLRREMSVQYLIPAPVIEYIEANGLYEEENVDSSKAKAKELISESSSKS</sequence>
<evidence type="ECO:0000256" key="11">
    <source>
        <dbReference type="ARBA" id="ARBA00023027"/>
    </source>
</evidence>
<evidence type="ECO:0000256" key="8">
    <source>
        <dbReference type="ARBA" id="ARBA00022695"/>
    </source>
</evidence>
<dbReference type="GO" id="GO:0009435">
    <property type="term" value="P:NAD+ biosynthetic process"/>
    <property type="evidence" value="ECO:0007669"/>
    <property type="project" value="UniProtKB-UniPathway"/>
</dbReference>
<evidence type="ECO:0000256" key="4">
    <source>
        <dbReference type="ARBA" id="ARBA00007064"/>
    </source>
</evidence>
<dbReference type="NCBIfam" id="TIGR00482">
    <property type="entry name" value="nicotinate (nicotinamide) nucleotide adenylyltransferase"/>
    <property type="match status" value="1"/>
</dbReference>
<dbReference type="CDD" id="cd09286">
    <property type="entry name" value="NMNAT_Eukarya"/>
    <property type="match status" value="1"/>
</dbReference>
<dbReference type="Gene3D" id="3.40.50.620">
    <property type="entry name" value="HUPs"/>
    <property type="match status" value="1"/>
</dbReference>
<evidence type="ECO:0000256" key="16">
    <source>
        <dbReference type="SAM" id="MobiDB-lite"/>
    </source>
</evidence>
<organism evidence="18 19">
    <name type="scientific">Rhynchosporium graminicola</name>
    <dbReference type="NCBI Taxonomy" id="2792576"/>
    <lineage>
        <taxon>Eukaryota</taxon>
        <taxon>Fungi</taxon>
        <taxon>Dikarya</taxon>
        <taxon>Ascomycota</taxon>
        <taxon>Pezizomycotina</taxon>
        <taxon>Leotiomycetes</taxon>
        <taxon>Helotiales</taxon>
        <taxon>Ploettnerulaceae</taxon>
        <taxon>Rhynchosporium</taxon>
    </lineage>
</organism>
<evidence type="ECO:0000256" key="14">
    <source>
        <dbReference type="ARBA" id="ARBA00049001"/>
    </source>
</evidence>
<dbReference type="InterPro" id="IPR045094">
    <property type="entry name" value="NMNAT_euk"/>
</dbReference>
<feature type="region of interest" description="Disordered" evidence="16">
    <location>
        <begin position="24"/>
        <end position="45"/>
    </location>
</feature>
<keyword evidence="11 15" id="KW-0520">NAD</keyword>
<evidence type="ECO:0000256" key="10">
    <source>
        <dbReference type="ARBA" id="ARBA00022840"/>
    </source>
</evidence>
<dbReference type="FunCoup" id="A0A1E1K4Z8">
    <property type="interactions" value="514"/>
</dbReference>
<proteinExistence type="inferred from homology"/>
<dbReference type="GO" id="GO:0005634">
    <property type="term" value="C:nucleus"/>
    <property type="evidence" value="ECO:0007669"/>
    <property type="project" value="UniProtKB-SubCell"/>
</dbReference>
<dbReference type="InterPro" id="IPR004821">
    <property type="entry name" value="Cyt_trans-like"/>
</dbReference>
<evidence type="ECO:0000256" key="9">
    <source>
        <dbReference type="ARBA" id="ARBA00022741"/>
    </source>
</evidence>
<dbReference type="InParanoid" id="A0A1E1K4Z8"/>
<evidence type="ECO:0000256" key="15">
    <source>
        <dbReference type="RuleBase" id="RU362021"/>
    </source>
</evidence>
<evidence type="ECO:0000256" key="6">
    <source>
        <dbReference type="ARBA" id="ARBA00022642"/>
    </source>
</evidence>
<keyword evidence="5" id="KW-0597">Phosphoprotein</keyword>
<dbReference type="EMBL" id="FJUW01000007">
    <property type="protein sequence ID" value="CZS93072.1"/>
    <property type="molecule type" value="Genomic_DNA"/>
</dbReference>
<dbReference type="EC" id="2.7.7.1" evidence="15"/>
<dbReference type="GO" id="GO:0000309">
    <property type="term" value="F:nicotinamide-nucleotide adenylyltransferase activity"/>
    <property type="evidence" value="ECO:0007669"/>
    <property type="project" value="UniProtKB-EC"/>
</dbReference>
<keyword evidence="7 15" id="KW-0808">Transferase</keyword>
<dbReference type="InterPro" id="IPR014729">
    <property type="entry name" value="Rossmann-like_a/b/a_fold"/>
</dbReference>